<reference evidence="2 3" key="1">
    <citation type="submission" date="2016-10" db="EMBL/GenBank/DDBJ databases">
        <authorList>
            <person name="de Groot N.N."/>
        </authorList>
    </citation>
    <scope>NUCLEOTIDE SEQUENCE [LARGE SCALE GENOMIC DNA]</scope>
    <source>
        <strain evidence="2 3">CGMCC 4.5598</strain>
    </source>
</reference>
<dbReference type="Proteomes" id="UP000199361">
    <property type="component" value="Unassembled WGS sequence"/>
</dbReference>
<evidence type="ECO:0000313" key="2">
    <source>
        <dbReference type="EMBL" id="SEU43906.1"/>
    </source>
</evidence>
<dbReference type="InterPro" id="IPR030395">
    <property type="entry name" value="GP_PDE_dom"/>
</dbReference>
<dbReference type="EMBL" id="FOHX01000022">
    <property type="protein sequence ID" value="SEU43906.1"/>
    <property type="molecule type" value="Genomic_DNA"/>
</dbReference>
<dbReference type="SUPFAM" id="SSF51695">
    <property type="entry name" value="PLC-like phosphodiesterases"/>
    <property type="match status" value="1"/>
</dbReference>
<dbReference type="PANTHER" id="PTHR46211:SF1">
    <property type="entry name" value="GLYCEROPHOSPHODIESTER PHOSPHODIESTERASE, CYTOPLASMIC"/>
    <property type="match status" value="1"/>
</dbReference>
<name>A0A1I0LRL1_9ACTN</name>
<sequence>MPILIGHRGAPLRLLENTVDSLRLARELGADAVEFDVRASRDGHPVLLHDRTLERFWGHPSPVGELTVAELRELRCAEHPTARIATLEEVAEKVDLRLVVDGKDPALVPAIVEILRRHGALGRSCFIGAPDVLGVVRDALPDAEIILSWSGTEPPGRDLLDRLRPSTINLPWKGFPESVCQAALEGGYRVWTYSVDTRADAERARSLGVEGLISNDLPGIA</sequence>
<dbReference type="AlphaFoldDB" id="A0A1I0LRL1"/>
<dbReference type="PROSITE" id="PS51704">
    <property type="entry name" value="GP_PDE"/>
    <property type="match status" value="1"/>
</dbReference>
<dbReference type="STRING" id="568860.SAMN05421811_12290"/>
<dbReference type="PANTHER" id="PTHR46211">
    <property type="entry name" value="GLYCEROPHOSPHORYL DIESTER PHOSPHODIESTERASE"/>
    <property type="match status" value="1"/>
</dbReference>
<dbReference type="Gene3D" id="3.20.20.190">
    <property type="entry name" value="Phosphatidylinositol (PI) phosphodiesterase"/>
    <property type="match status" value="1"/>
</dbReference>
<gene>
    <name evidence="2" type="ORF">SAMN05421811_12290</name>
</gene>
<dbReference type="RefSeq" id="WP_091092988.1">
    <property type="nucleotide sequence ID" value="NZ_FOHX01000022.1"/>
</dbReference>
<dbReference type="GO" id="GO:0008081">
    <property type="term" value="F:phosphoric diester hydrolase activity"/>
    <property type="evidence" value="ECO:0007669"/>
    <property type="project" value="InterPro"/>
</dbReference>
<feature type="domain" description="GP-PDE" evidence="1">
    <location>
        <begin position="2"/>
        <end position="221"/>
    </location>
</feature>
<dbReference type="InterPro" id="IPR017946">
    <property type="entry name" value="PLC-like_Pdiesterase_TIM-brl"/>
</dbReference>
<protein>
    <submittedName>
        <fullName evidence="2">Glycerophosphoryl diester phosphodiesterase</fullName>
    </submittedName>
</protein>
<evidence type="ECO:0000313" key="3">
    <source>
        <dbReference type="Proteomes" id="UP000199361"/>
    </source>
</evidence>
<keyword evidence="3" id="KW-1185">Reference proteome</keyword>
<accession>A0A1I0LRL1</accession>
<dbReference type="OrthoDB" id="5241788at2"/>
<organism evidence="2 3">
    <name type="scientific">Nonomuraea wenchangensis</name>
    <dbReference type="NCBI Taxonomy" id="568860"/>
    <lineage>
        <taxon>Bacteria</taxon>
        <taxon>Bacillati</taxon>
        <taxon>Actinomycetota</taxon>
        <taxon>Actinomycetes</taxon>
        <taxon>Streptosporangiales</taxon>
        <taxon>Streptosporangiaceae</taxon>
        <taxon>Nonomuraea</taxon>
    </lineage>
</organism>
<dbReference type="Pfam" id="PF03009">
    <property type="entry name" value="GDPD"/>
    <property type="match status" value="1"/>
</dbReference>
<dbReference type="CDD" id="cd08556">
    <property type="entry name" value="GDPD"/>
    <property type="match status" value="1"/>
</dbReference>
<dbReference type="GO" id="GO:0006629">
    <property type="term" value="P:lipid metabolic process"/>
    <property type="evidence" value="ECO:0007669"/>
    <property type="project" value="InterPro"/>
</dbReference>
<proteinExistence type="predicted"/>
<evidence type="ECO:0000259" key="1">
    <source>
        <dbReference type="PROSITE" id="PS51704"/>
    </source>
</evidence>